<keyword evidence="2 6" id="KW-0645">Protease</keyword>
<keyword evidence="7" id="KW-1185">Reference proteome</keyword>
<dbReference type="InterPro" id="IPR041489">
    <property type="entry name" value="PDZ_6"/>
</dbReference>
<dbReference type="SMART" id="SM00228">
    <property type="entry name" value="PDZ"/>
    <property type="match status" value="1"/>
</dbReference>
<dbReference type="Pfam" id="PF17820">
    <property type="entry name" value="PDZ_6"/>
    <property type="match status" value="1"/>
</dbReference>
<dbReference type="InterPro" id="IPR009003">
    <property type="entry name" value="Peptidase_S1_PA"/>
</dbReference>
<dbReference type="Gene3D" id="2.30.42.10">
    <property type="match status" value="1"/>
</dbReference>
<dbReference type="SUPFAM" id="SSF50494">
    <property type="entry name" value="Trypsin-like serine proteases"/>
    <property type="match status" value="1"/>
</dbReference>
<evidence type="ECO:0000256" key="3">
    <source>
        <dbReference type="ARBA" id="ARBA00022801"/>
    </source>
</evidence>
<dbReference type="Proteomes" id="UP000727456">
    <property type="component" value="Unassembled WGS sequence"/>
</dbReference>
<accession>A0ABX0TRX8</accession>
<dbReference type="InterPro" id="IPR001478">
    <property type="entry name" value="PDZ"/>
</dbReference>
<dbReference type="SUPFAM" id="SSF50156">
    <property type="entry name" value="PDZ domain-like"/>
    <property type="match status" value="1"/>
</dbReference>
<name>A0ABX0TRX8_9SPHN</name>
<dbReference type="PANTHER" id="PTHR22939">
    <property type="entry name" value="SERINE PROTEASE FAMILY S1C HTRA-RELATED"/>
    <property type="match status" value="1"/>
</dbReference>
<organism evidence="6 7">
    <name type="scientific">Sphingomonas vulcanisoli</name>
    <dbReference type="NCBI Taxonomy" id="1658060"/>
    <lineage>
        <taxon>Bacteria</taxon>
        <taxon>Pseudomonadati</taxon>
        <taxon>Pseudomonadota</taxon>
        <taxon>Alphaproteobacteria</taxon>
        <taxon>Sphingomonadales</taxon>
        <taxon>Sphingomonadaceae</taxon>
        <taxon>Sphingomonas</taxon>
    </lineage>
</organism>
<sequence>MMDETHTSFPRLLGTALLILLLVGIGAVIGATLWPRVVTVEQRVTAPIRRDIGAQGFAERLPDLVEATCPAIVQVNGLLPTPSVANLPKGHKAKRAMPPPPPITNGFFVSDDGYVLAMAPGAHPQGPISVQMPDGSNAEAELRASDPATGLVLLKVDGKGLTTLDFSDEDFPRIGASGLIPFVAPGQRCAIQTGIVAADYLVDHAHNAGTIRATPALDPVLVGAPLIDSDGDVFGIAMPADGKRGTPYLPGNVAARVVSQMLRSGSPTRALGIVPDDLTPVLARRLATDRQRGAVISWVVPGSAADKAGLHAADIVLAVNGAPISGASELSRTLDGARGTIPLTILRDGQQIAMTLSGPDQ</sequence>
<evidence type="ECO:0000313" key="6">
    <source>
        <dbReference type="EMBL" id="NIJ08281.1"/>
    </source>
</evidence>
<evidence type="ECO:0000256" key="2">
    <source>
        <dbReference type="ARBA" id="ARBA00022670"/>
    </source>
</evidence>
<evidence type="ECO:0000256" key="4">
    <source>
        <dbReference type="ARBA" id="ARBA00022825"/>
    </source>
</evidence>
<dbReference type="PANTHER" id="PTHR22939:SF129">
    <property type="entry name" value="SERINE PROTEASE HTRA2, MITOCHONDRIAL"/>
    <property type="match status" value="1"/>
</dbReference>
<dbReference type="Pfam" id="PF13365">
    <property type="entry name" value="Trypsin_2"/>
    <property type="match status" value="1"/>
</dbReference>
<dbReference type="InterPro" id="IPR036034">
    <property type="entry name" value="PDZ_sf"/>
</dbReference>
<dbReference type="Gene3D" id="2.40.10.120">
    <property type="match status" value="1"/>
</dbReference>
<reference evidence="6 7" key="1">
    <citation type="submission" date="2020-03" db="EMBL/GenBank/DDBJ databases">
        <title>Genomic Encyclopedia of Type Strains, Phase III (KMG-III): the genomes of soil and plant-associated and newly described type strains.</title>
        <authorList>
            <person name="Whitman W."/>
        </authorList>
    </citation>
    <scope>NUCLEOTIDE SEQUENCE [LARGE SCALE GENOMIC DNA]</scope>
    <source>
        <strain evidence="6 7">CECT 8804</strain>
    </source>
</reference>
<dbReference type="InterPro" id="IPR001940">
    <property type="entry name" value="Peptidase_S1C"/>
</dbReference>
<comment type="caution">
    <text evidence="6">The sequence shown here is derived from an EMBL/GenBank/DDBJ whole genome shotgun (WGS) entry which is preliminary data.</text>
</comment>
<comment type="similarity">
    <text evidence="1">Belongs to the peptidase S1C family.</text>
</comment>
<protein>
    <submittedName>
        <fullName evidence="6">S1-C subfamily serine protease</fullName>
    </submittedName>
</protein>
<dbReference type="GO" id="GO:0006508">
    <property type="term" value="P:proteolysis"/>
    <property type="evidence" value="ECO:0007669"/>
    <property type="project" value="UniProtKB-KW"/>
</dbReference>
<evidence type="ECO:0000259" key="5">
    <source>
        <dbReference type="PROSITE" id="PS50106"/>
    </source>
</evidence>
<evidence type="ECO:0000313" key="7">
    <source>
        <dbReference type="Proteomes" id="UP000727456"/>
    </source>
</evidence>
<proteinExistence type="inferred from homology"/>
<keyword evidence="4" id="KW-0720">Serine protease</keyword>
<gene>
    <name evidence="6" type="ORF">FHS31_001898</name>
</gene>
<feature type="domain" description="PDZ" evidence="5">
    <location>
        <begin position="293"/>
        <end position="349"/>
    </location>
</feature>
<evidence type="ECO:0000256" key="1">
    <source>
        <dbReference type="ARBA" id="ARBA00010541"/>
    </source>
</evidence>
<dbReference type="GO" id="GO:0008233">
    <property type="term" value="F:peptidase activity"/>
    <property type="evidence" value="ECO:0007669"/>
    <property type="project" value="UniProtKB-KW"/>
</dbReference>
<dbReference type="PROSITE" id="PS50106">
    <property type="entry name" value="PDZ"/>
    <property type="match status" value="1"/>
</dbReference>
<keyword evidence="3" id="KW-0378">Hydrolase</keyword>
<dbReference type="PRINTS" id="PR00834">
    <property type="entry name" value="PROTEASES2C"/>
</dbReference>
<dbReference type="EMBL" id="JAAOZC010000004">
    <property type="protein sequence ID" value="NIJ08281.1"/>
    <property type="molecule type" value="Genomic_DNA"/>
</dbReference>